<comment type="subcellular location">
    <subcellularLocation>
        <location evidence="1">Cell envelope</location>
    </subcellularLocation>
    <subcellularLocation>
        <location evidence="2">Cell outer membrane</location>
    </subcellularLocation>
    <subcellularLocation>
        <location evidence="3">Secreted</location>
    </subcellularLocation>
</comment>
<comment type="caution">
    <text evidence="8">The sequence shown here is derived from an EMBL/GenBank/DDBJ whole genome shotgun (WGS) entry which is preliminary data.</text>
</comment>
<dbReference type="EMBL" id="JARBJD010000609">
    <property type="protein sequence ID" value="KAK2940763.1"/>
    <property type="molecule type" value="Genomic_DNA"/>
</dbReference>
<reference evidence="8 9" key="1">
    <citation type="journal article" date="2022" name="bioRxiv">
        <title>Genomics of Preaxostyla Flagellates Illuminates Evolutionary Transitions and the Path Towards Mitochondrial Loss.</title>
        <authorList>
            <person name="Novak L.V.F."/>
            <person name="Treitli S.C."/>
            <person name="Pyrih J."/>
            <person name="Halakuc P."/>
            <person name="Pipaliya S.V."/>
            <person name="Vacek V."/>
            <person name="Brzon O."/>
            <person name="Soukal P."/>
            <person name="Eme L."/>
            <person name="Dacks J.B."/>
            <person name="Karnkowska A."/>
            <person name="Elias M."/>
            <person name="Hampl V."/>
        </authorList>
    </citation>
    <scope>NUCLEOTIDE SEQUENCE [LARGE SCALE GENOMIC DNA]</scope>
    <source>
        <strain evidence="8">NAU3</strain>
        <tissue evidence="8">Gut</tissue>
    </source>
</reference>
<evidence type="ECO:0000313" key="8">
    <source>
        <dbReference type="EMBL" id="KAK2940763.1"/>
    </source>
</evidence>
<evidence type="ECO:0000256" key="5">
    <source>
        <dbReference type="ARBA" id="ARBA00022729"/>
    </source>
</evidence>
<evidence type="ECO:0000256" key="4">
    <source>
        <dbReference type="ARBA" id="ARBA00022525"/>
    </source>
</evidence>
<evidence type="ECO:0008006" key="10">
    <source>
        <dbReference type="Google" id="ProtNLM"/>
    </source>
</evidence>
<evidence type="ECO:0000256" key="7">
    <source>
        <dbReference type="ARBA" id="ARBA00023237"/>
    </source>
</evidence>
<evidence type="ECO:0000256" key="6">
    <source>
        <dbReference type="ARBA" id="ARBA00023136"/>
    </source>
</evidence>
<name>A0ABQ9WMQ9_9EUKA</name>
<evidence type="ECO:0000313" key="9">
    <source>
        <dbReference type="Proteomes" id="UP001281761"/>
    </source>
</evidence>
<organism evidence="8 9">
    <name type="scientific">Blattamonas nauphoetae</name>
    <dbReference type="NCBI Taxonomy" id="2049346"/>
    <lineage>
        <taxon>Eukaryota</taxon>
        <taxon>Metamonada</taxon>
        <taxon>Preaxostyla</taxon>
        <taxon>Oxymonadida</taxon>
        <taxon>Blattamonas</taxon>
    </lineage>
</organism>
<sequence length="184" mass="20112">MHRCVFKDNTAGTRGGAICFYWPINLVFMEDCHFSNNVALEYNSNNESYTHYRGNDVHLVTKYHSSMITESIVGCSSDSALPRIGYFDSPPINGFHPPKNSFPPTPLHRRTQNARKRVHAQHSQALAKTGSGFKLIDIGMGNHTDSSTSLSGSVGIVGAGWLTNSSAYTNLTSAGFAVSAPRRM</sequence>
<keyword evidence="7" id="KW-0998">Cell outer membrane</keyword>
<accession>A0ABQ9WMQ9</accession>
<keyword evidence="9" id="KW-1185">Reference proteome</keyword>
<protein>
    <recommendedName>
        <fullName evidence="10">Right handed beta helix domain-containing protein</fullName>
    </recommendedName>
</protein>
<dbReference type="NCBIfam" id="TIGR01376">
    <property type="entry name" value="POMP_repeat"/>
    <property type="match status" value="1"/>
</dbReference>
<evidence type="ECO:0000256" key="2">
    <source>
        <dbReference type="ARBA" id="ARBA00004442"/>
    </source>
</evidence>
<dbReference type="InterPro" id="IPR003368">
    <property type="entry name" value="POMP_repeat"/>
</dbReference>
<proteinExistence type="predicted"/>
<gene>
    <name evidence="8" type="ORF">BLNAU_24325</name>
</gene>
<dbReference type="Proteomes" id="UP001281761">
    <property type="component" value="Unassembled WGS sequence"/>
</dbReference>
<keyword evidence="4" id="KW-0964">Secreted</keyword>
<evidence type="ECO:0000256" key="1">
    <source>
        <dbReference type="ARBA" id="ARBA00004196"/>
    </source>
</evidence>
<dbReference type="Pfam" id="PF02415">
    <property type="entry name" value="Chlam_PMP"/>
    <property type="match status" value="1"/>
</dbReference>
<keyword evidence="5" id="KW-0732">Signal</keyword>
<keyword evidence="6" id="KW-0472">Membrane</keyword>
<evidence type="ECO:0000256" key="3">
    <source>
        <dbReference type="ARBA" id="ARBA00004613"/>
    </source>
</evidence>